<dbReference type="Gene3D" id="1.25.40.420">
    <property type="match status" value="1"/>
</dbReference>
<proteinExistence type="predicted"/>
<dbReference type="GO" id="GO:0030163">
    <property type="term" value="P:protein catabolic process"/>
    <property type="evidence" value="ECO:0007669"/>
    <property type="project" value="UniProtKB-ARBA"/>
</dbReference>
<feature type="domain" description="MATH" evidence="2">
    <location>
        <begin position="10"/>
        <end position="140"/>
    </location>
</feature>
<dbReference type="Gene3D" id="3.30.710.10">
    <property type="entry name" value="Potassium Channel Kv1.1, Chain A"/>
    <property type="match status" value="1"/>
</dbReference>
<dbReference type="SUPFAM" id="SSF54695">
    <property type="entry name" value="POZ domain"/>
    <property type="match status" value="1"/>
</dbReference>
<dbReference type="SUPFAM" id="SSF49599">
    <property type="entry name" value="TRAF domain-like"/>
    <property type="match status" value="1"/>
</dbReference>
<dbReference type="Gene3D" id="2.60.210.10">
    <property type="entry name" value="Apoptosis, Tumor Necrosis Factor Receptor Associated Protein 2, Chain A"/>
    <property type="match status" value="1"/>
</dbReference>
<dbReference type="InterPro" id="IPR002083">
    <property type="entry name" value="MATH/TRAF_dom"/>
</dbReference>
<dbReference type="AlphaFoldDB" id="A0A4Y2D7J8"/>
<accession>A0A4Y2D7J8</accession>
<dbReference type="InterPro" id="IPR000210">
    <property type="entry name" value="BTB/POZ_dom"/>
</dbReference>
<evidence type="ECO:0000313" key="3">
    <source>
        <dbReference type="EMBL" id="GBM11958.1"/>
    </source>
</evidence>
<dbReference type="Pfam" id="PF22486">
    <property type="entry name" value="MATH_2"/>
    <property type="match status" value="1"/>
</dbReference>
<comment type="caution">
    <text evidence="3">The sequence shown here is derived from an EMBL/GenBank/DDBJ whole genome shotgun (WGS) entry which is preliminary data.</text>
</comment>
<evidence type="ECO:0000259" key="1">
    <source>
        <dbReference type="PROSITE" id="PS50097"/>
    </source>
</evidence>
<protein>
    <submittedName>
        <fullName evidence="3">Speckle-type POZ protein B</fullName>
    </submittedName>
</protein>
<dbReference type="InterPro" id="IPR011333">
    <property type="entry name" value="SKP1/BTB/POZ_sf"/>
</dbReference>
<dbReference type="PROSITE" id="PS50144">
    <property type="entry name" value="MATH"/>
    <property type="match status" value="1"/>
</dbReference>
<name>A0A4Y2D7J8_ARAVE</name>
<reference evidence="3 4" key="1">
    <citation type="journal article" date="2019" name="Sci. Rep.">
        <title>Orb-weaving spider Araneus ventricosus genome elucidates the spidroin gene catalogue.</title>
        <authorList>
            <person name="Kono N."/>
            <person name="Nakamura H."/>
            <person name="Ohtoshi R."/>
            <person name="Moran D.A.P."/>
            <person name="Shinohara A."/>
            <person name="Yoshida Y."/>
            <person name="Fujiwara M."/>
            <person name="Mori M."/>
            <person name="Tomita M."/>
            <person name="Arakawa K."/>
        </authorList>
    </citation>
    <scope>NUCLEOTIDE SEQUENCE [LARGE SCALE GENOMIC DNA]</scope>
</reference>
<dbReference type="EMBL" id="BGPR01000306">
    <property type="protein sequence ID" value="GBM11958.1"/>
    <property type="molecule type" value="Genomic_DNA"/>
</dbReference>
<feature type="domain" description="BTB" evidence="1">
    <location>
        <begin position="343"/>
        <end position="410"/>
    </location>
</feature>
<dbReference type="InterPro" id="IPR008974">
    <property type="entry name" value="TRAF-like"/>
</dbReference>
<keyword evidence="4" id="KW-1185">Reference proteome</keyword>
<dbReference type="Pfam" id="PF00651">
    <property type="entry name" value="BTB"/>
    <property type="match status" value="1"/>
</dbReference>
<dbReference type="SMART" id="SM00225">
    <property type="entry name" value="BTB"/>
    <property type="match status" value="1"/>
</dbReference>
<sequence>MACKESEGKCFTFLWKVENMSFCLQKNGERIESPAFVVDAIEKTKWKLWLYPRGARDGNYIGYFLNREADSKGADKIEIKYELAFIAKDGSILVSKGIVKDTFPKGEEFGYNVFQKREDVYISKRSTFLPQNTLRARCKIWKGVGEMTEDVRCTAYTRIGVEKRNFLWNVKNFSTLESEKKFTYQMKSTENDMPLMSVDLSLTGGLNSGEIIRFDTSLQDKTIKFSTLRLSLIDASGNKVECNEDGFWFDSLLKYKQFTFFFTKKKLLAKKSMYLPDDVLSLIWEWTFSKGVVLEEIEEVQYGSVNTEDNIPDDKNVNNEMKVPFSHTLNDNLKSLYDKQFLCDVKLKTNTGIFPAHKIILSASSSVFNAMFSSDMKEKDSDFVNIDDLSDDAVRRMLLYIYTARMEDVTWESASNLYVAADKYAILSLKDICSSYLKDNLSPGNACEVLLLADFHADDDLKSGVQNYILKHDTDIINSDEWKVLMETNGKLAAETLCLRYK</sequence>
<dbReference type="Proteomes" id="UP000499080">
    <property type="component" value="Unassembled WGS sequence"/>
</dbReference>
<gene>
    <name evidence="3" type="primary">spop-b_57</name>
    <name evidence="3" type="ORF">AVEN_209647_1</name>
</gene>
<dbReference type="CDD" id="cd18186">
    <property type="entry name" value="BTB_POZ_ZBTB_KLHL-like"/>
    <property type="match status" value="1"/>
</dbReference>
<dbReference type="OrthoDB" id="6359816at2759"/>
<organism evidence="3 4">
    <name type="scientific">Araneus ventricosus</name>
    <name type="common">Orbweaver spider</name>
    <name type="synonym">Epeira ventricosa</name>
    <dbReference type="NCBI Taxonomy" id="182803"/>
    <lineage>
        <taxon>Eukaryota</taxon>
        <taxon>Metazoa</taxon>
        <taxon>Ecdysozoa</taxon>
        <taxon>Arthropoda</taxon>
        <taxon>Chelicerata</taxon>
        <taxon>Arachnida</taxon>
        <taxon>Araneae</taxon>
        <taxon>Araneomorphae</taxon>
        <taxon>Entelegynae</taxon>
        <taxon>Araneoidea</taxon>
        <taxon>Araneidae</taxon>
        <taxon>Araneus</taxon>
    </lineage>
</organism>
<evidence type="ECO:0000313" key="4">
    <source>
        <dbReference type="Proteomes" id="UP000499080"/>
    </source>
</evidence>
<dbReference type="PANTHER" id="PTHR24413">
    <property type="entry name" value="SPECKLE-TYPE POZ PROTEIN"/>
    <property type="match status" value="1"/>
</dbReference>
<evidence type="ECO:0000259" key="2">
    <source>
        <dbReference type="PROSITE" id="PS50144"/>
    </source>
</evidence>
<dbReference type="PROSITE" id="PS50097">
    <property type="entry name" value="BTB"/>
    <property type="match status" value="1"/>
</dbReference>